<dbReference type="InterPro" id="IPR013762">
    <property type="entry name" value="Integrase-like_cat_sf"/>
</dbReference>
<dbReference type="AlphaFoldDB" id="A0A2T9YR37"/>
<dbReference type="GO" id="GO:0015074">
    <property type="term" value="P:DNA integration"/>
    <property type="evidence" value="ECO:0007669"/>
    <property type="project" value="InterPro"/>
</dbReference>
<comment type="caution">
    <text evidence="2">The sequence shown here is derived from an EMBL/GenBank/DDBJ whole genome shotgun (WGS) entry which is preliminary data.</text>
</comment>
<protein>
    <recommendedName>
        <fullName evidence="4">Tyr recombinase domain-containing protein</fullName>
    </recommendedName>
</protein>
<dbReference type="GO" id="GO:0006310">
    <property type="term" value="P:DNA recombination"/>
    <property type="evidence" value="ECO:0007669"/>
    <property type="project" value="UniProtKB-KW"/>
</dbReference>
<dbReference type="PANTHER" id="PTHR35617:SF3">
    <property type="entry name" value="CORE-BINDING (CB) DOMAIN-CONTAINING PROTEIN"/>
    <property type="match status" value="1"/>
</dbReference>
<dbReference type="PANTHER" id="PTHR35617">
    <property type="entry name" value="PHAGE_INTEGRASE DOMAIN-CONTAINING PROTEIN"/>
    <property type="match status" value="1"/>
</dbReference>
<dbReference type="STRING" id="61424.A0A2T9YR37"/>
<evidence type="ECO:0008006" key="4">
    <source>
        <dbReference type="Google" id="ProtNLM"/>
    </source>
</evidence>
<dbReference type="SUPFAM" id="SSF56349">
    <property type="entry name" value="DNA breaking-rejoining enzymes"/>
    <property type="match status" value="1"/>
</dbReference>
<reference evidence="2 3" key="1">
    <citation type="journal article" date="2018" name="MBio">
        <title>Comparative Genomics Reveals the Core Gene Toolbox for the Fungus-Insect Symbiosis.</title>
        <authorList>
            <person name="Wang Y."/>
            <person name="Stata M."/>
            <person name="Wang W."/>
            <person name="Stajich J.E."/>
            <person name="White M.M."/>
            <person name="Moncalvo J.M."/>
        </authorList>
    </citation>
    <scope>NUCLEOTIDE SEQUENCE [LARGE SCALE GENOMIC DNA]</scope>
    <source>
        <strain evidence="2 3">AUS-77-4</strain>
    </source>
</reference>
<evidence type="ECO:0000313" key="3">
    <source>
        <dbReference type="Proteomes" id="UP000245699"/>
    </source>
</evidence>
<dbReference type="EMBL" id="MBFT01000221">
    <property type="protein sequence ID" value="PVU94776.1"/>
    <property type="molecule type" value="Genomic_DNA"/>
</dbReference>
<accession>A0A2T9YR37</accession>
<organism evidence="2 3">
    <name type="scientific">Furculomyces boomerangus</name>
    <dbReference type="NCBI Taxonomy" id="61424"/>
    <lineage>
        <taxon>Eukaryota</taxon>
        <taxon>Fungi</taxon>
        <taxon>Fungi incertae sedis</taxon>
        <taxon>Zoopagomycota</taxon>
        <taxon>Kickxellomycotina</taxon>
        <taxon>Harpellomycetes</taxon>
        <taxon>Harpellales</taxon>
        <taxon>Harpellaceae</taxon>
        <taxon>Furculomyces</taxon>
    </lineage>
</organism>
<keyword evidence="3" id="KW-1185">Reference proteome</keyword>
<sequence length="202" mass="22966">MALTTMFTGWAIKNNINFKKRDPINLANFLAWLKLKPSSVLVYSTAISEYWLTLDPTSKPATEDRTVILLALSTFWRPRSELQGIMLTTIKKSEDEKYRYLWCPENKKGKAKSKSIWLSPFDEDENICPVKTLDLYLEKTKNFAKEEYADTMPASNDSVARWIKESLMEIGATESAHSTRGVSATKAYLAGVKLEDILLQAD</sequence>
<evidence type="ECO:0000256" key="1">
    <source>
        <dbReference type="ARBA" id="ARBA00023172"/>
    </source>
</evidence>
<proteinExistence type="predicted"/>
<dbReference type="Gene3D" id="1.10.443.10">
    <property type="entry name" value="Intergrase catalytic core"/>
    <property type="match status" value="1"/>
</dbReference>
<keyword evidence="1" id="KW-0233">DNA recombination</keyword>
<dbReference type="Proteomes" id="UP000245699">
    <property type="component" value="Unassembled WGS sequence"/>
</dbReference>
<gene>
    <name evidence="2" type="ORF">BB559_002935</name>
</gene>
<name>A0A2T9YR37_9FUNG</name>
<dbReference type="GO" id="GO:0003677">
    <property type="term" value="F:DNA binding"/>
    <property type="evidence" value="ECO:0007669"/>
    <property type="project" value="InterPro"/>
</dbReference>
<evidence type="ECO:0000313" key="2">
    <source>
        <dbReference type="EMBL" id="PVU94776.1"/>
    </source>
</evidence>
<dbReference type="InterPro" id="IPR011010">
    <property type="entry name" value="DNA_brk_join_enz"/>
</dbReference>
<dbReference type="OrthoDB" id="2221171at2759"/>